<dbReference type="Gene3D" id="2.120.10.80">
    <property type="entry name" value="Kelch-type beta propeller"/>
    <property type="match status" value="1"/>
</dbReference>
<evidence type="ECO:0008006" key="3">
    <source>
        <dbReference type="Google" id="ProtNLM"/>
    </source>
</evidence>
<name>A0A391NPQ3_9EUKA</name>
<dbReference type="InterPro" id="IPR015915">
    <property type="entry name" value="Kelch-typ_b-propeller"/>
</dbReference>
<proteinExistence type="predicted"/>
<evidence type="ECO:0000313" key="1">
    <source>
        <dbReference type="EMBL" id="GCA62890.1"/>
    </source>
</evidence>
<protein>
    <recommendedName>
        <fullName evidence="3">Kelch-type beta propeller</fullName>
    </recommendedName>
</protein>
<dbReference type="Proteomes" id="UP000265618">
    <property type="component" value="Unassembled WGS sequence"/>
</dbReference>
<dbReference type="AlphaFoldDB" id="A0A391NPQ3"/>
<accession>A0A391NPQ3</accession>
<sequence>MLRWYSNLKQVLTASQLRLDMGTRIVSIGHNEVMIVSTVSGREVFSILTFHPGAPVSMCAVPSPVPVGVTGLAMARVGSYVAAYGGSVESDHPGHMIPQGEFHLFDIATREWTVARQGEVRPGLQILPYAGGIGDTLLVMGGHSTVPARRRETRFSGYNYGTHVGSINCYEAWMWHLETGEWTRLSDTRMSFSHIVSTTGGCTLAWGFGDRNLLLRPSTGTWEVIEVPFEETLCHGSTRVTLPLAVHRILQVNDTAAHGSAHPSMCLDAVSGDIEVFGPIDWGISDRGTGTVLRALMINPTTAMLVTSKGLYTLEIEPELLRPEACTCLKSYTE</sequence>
<dbReference type="EMBL" id="BDIP01001652">
    <property type="protein sequence ID" value="GCA62890.1"/>
    <property type="molecule type" value="Genomic_DNA"/>
</dbReference>
<organism evidence="1 2">
    <name type="scientific">Kipferlia bialata</name>
    <dbReference type="NCBI Taxonomy" id="797122"/>
    <lineage>
        <taxon>Eukaryota</taxon>
        <taxon>Metamonada</taxon>
        <taxon>Carpediemonas-like organisms</taxon>
        <taxon>Kipferlia</taxon>
    </lineage>
</organism>
<dbReference type="InterPro" id="IPR011043">
    <property type="entry name" value="Gal_Oxase/kelch_b-propeller"/>
</dbReference>
<comment type="caution">
    <text evidence="1">The sequence shown here is derived from an EMBL/GenBank/DDBJ whole genome shotgun (WGS) entry which is preliminary data.</text>
</comment>
<gene>
    <name evidence="1" type="ORF">KIPB_006435</name>
</gene>
<reference evidence="1 2" key="1">
    <citation type="journal article" date="2018" name="PLoS ONE">
        <title>The draft genome of Kipferlia bialata reveals reductive genome evolution in fornicate parasites.</title>
        <authorList>
            <person name="Tanifuji G."/>
            <person name="Takabayashi S."/>
            <person name="Kume K."/>
            <person name="Takagi M."/>
            <person name="Nakayama T."/>
            <person name="Kamikawa R."/>
            <person name="Inagaki Y."/>
            <person name="Hashimoto T."/>
        </authorList>
    </citation>
    <scope>NUCLEOTIDE SEQUENCE [LARGE SCALE GENOMIC DNA]</scope>
    <source>
        <strain evidence="1">NY0173</strain>
    </source>
</reference>
<dbReference type="SUPFAM" id="SSF50965">
    <property type="entry name" value="Galactose oxidase, central domain"/>
    <property type="match status" value="1"/>
</dbReference>
<evidence type="ECO:0000313" key="2">
    <source>
        <dbReference type="Proteomes" id="UP000265618"/>
    </source>
</evidence>
<keyword evidence="2" id="KW-1185">Reference proteome</keyword>